<feature type="non-terminal residue" evidence="10">
    <location>
        <position position="143"/>
    </location>
</feature>
<comment type="cofactor">
    <cofactor evidence="1">
        <name>Co(2+)</name>
        <dbReference type="ChEBI" id="CHEBI:48828"/>
    </cofactor>
</comment>
<dbReference type="SUPFAM" id="SSF144052">
    <property type="entry name" value="Thermophilic metalloprotease-like"/>
    <property type="match status" value="1"/>
</dbReference>
<keyword evidence="6" id="KW-0645">Protease</keyword>
<sequence length="143" mass="15974">MDDRLRAYADLALSVGLNLQAGQRLFLSAPIVAADLVRVVAAAAYERGAILVEVNWMDDELTLARFRHAPRDSFEEFPTWRTEAMLAAAKRGDAFLSLRGTDPALLKDEDPALVTTVQRTQAKHTREYLSYITGHKVNWCVLS</sequence>
<dbReference type="GO" id="GO:0046872">
    <property type="term" value="F:metal ion binding"/>
    <property type="evidence" value="ECO:0007669"/>
    <property type="project" value="UniProtKB-KW"/>
</dbReference>
<evidence type="ECO:0000256" key="5">
    <source>
        <dbReference type="ARBA" id="ARBA00022438"/>
    </source>
</evidence>
<dbReference type="Gene3D" id="3.40.1830.10">
    <property type="entry name" value="Thermophilic metalloprotease (M29)"/>
    <property type="match status" value="1"/>
</dbReference>
<keyword evidence="7" id="KW-0479">Metal-binding</keyword>
<dbReference type="GO" id="GO:0008237">
    <property type="term" value="F:metallopeptidase activity"/>
    <property type="evidence" value="ECO:0007669"/>
    <property type="project" value="UniProtKB-KW"/>
</dbReference>
<dbReference type="PANTHER" id="PTHR34448">
    <property type="entry name" value="AMINOPEPTIDASE"/>
    <property type="match status" value="1"/>
</dbReference>
<evidence type="ECO:0000256" key="9">
    <source>
        <dbReference type="ARBA" id="ARBA00023049"/>
    </source>
</evidence>
<name>A0A382ENV5_9ZZZZ</name>
<reference evidence="10" key="1">
    <citation type="submission" date="2018-05" db="EMBL/GenBank/DDBJ databases">
        <authorList>
            <person name="Lanie J.A."/>
            <person name="Ng W.-L."/>
            <person name="Kazmierczak K.M."/>
            <person name="Andrzejewski T.M."/>
            <person name="Davidsen T.M."/>
            <person name="Wayne K.J."/>
            <person name="Tettelin H."/>
            <person name="Glass J.I."/>
            <person name="Rusch D."/>
            <person name="Podicherti R."/>
            <person name="Tsui H.-C.T."/>
            <person name="Winkler M.E."/>
        </authorList>
    </citation>
    <scope>NUCLEOTIDE SEQUENCE</scope>
</reference>
<dbReference type="AlphaFoldDB" id="A0A382ENV5"/>
<dbReference type="InterPro" id="IPR035097">
    <property type="entry name" value="M29_N-terminal"/>
</dbReference>
<dbReference type="EMBL" id="UINC01045147">
    <property type="protein sequence ID" value="SVB51547.1"/>
    <property type="molecule type" value="Genomic_DNA"/>
</dbReference>
<dbReference type="InterPro" id="IPR000787">
    <property type="entry name" value="Peptidase_M29"/>
</dbReference>
<proteinExistence type="inferred from homology"/>
<evidence type="ECO:0000256" key="3">
    <source>
        <dbReference type="ARBA" id="ARBA00001947"/>
    </source>
</evidence>
<dbReference type="Pfam" id="PF02073">
    <property type="entry name" value="Peptidase_M29"/>
    <property type="match status" value="1"/>
</dbReference>
<evidence type="ECO:0000256" key="8">
    <source>
        <dbReference type="ARBA" id="ARBA00022801"/>
    </source>
</evidence>
<dbReference type="PANTHER" id="PTHR34448:SF3">
    <property type="entry name" value="AMINOPEPTIDASE AMPS"/>
    <property type="match status" value="1"/>
</dbReference>
<accession>A0A382ENV5</accession>
<evidence type="ECO:0000313" key="10">
    <source>
        <dbReference type="EMBL" id="SVB51547.1"/>
    </source>
</evidence>
<evidence type="ECO:0000256" key="2">
    <source>
        <dbReference type="ARBA" id="ARBA00001946"/>
    </source>
</evidence>
<evidence type="ECO:0000256" key="7">
    <source>
        <dbReference type="ARBA" id="ARBA00022723"/>
    </source>
</evidence>
<dbReference type="GO" id="GO:0004177">
    <property type="term" value="F:aminopeptidase activity"/>
    <property type="evidence" value="ECO:0007669"/>
    <property type="project" value="UniProtKB-KW"/>
</dbReference>
<gene>
    <name evidence="10" type="ORF">METZ01_LOCUS204401</name>
</gene>
<evidence type="ECO:0000256" key="1">
    <source>
        <dbReference type="ARBA" id="ARBA00001941"/>
    </source>
</evidence>
<comment type="cofactor">
    <cofactor evidence="3">
        <name>Zn(2+)</name>
        <dbReference type="ChEBI" id="CHEBI:29105"/>
    </cofactor>
</comment>
<evidence type="ECO:0008006" key="11">
    <source>
        <dbReference type="Google" id="ProtNLM"/>
    </source>
</evidence>
<organism evidence="10">
    <name type="scientific">marine metagenome</name>
    <dbReference type="NCBI Taxonomy" id="408172"/>
    <lineage>
        <taxon>unclassified sequences</taxon>
        <taxon>metagenomes</taxon>
        <taxon>ecological metagenomes</taxon>
    </lineage>
</organism>
<comment type="cofactor">
    <cofactor evidence="2">
        <name>Mg(2+)</name>
        <dbReference type="ChEBI" id="CHEBI:18420"/>
    </cofactor>
</comment>
<keyword evidence="8" id="KW-0378">Hydrolase</keyword>
<comment type="similarity">
    <text evidence="4">Belongs to the peptidase M29 family.</text>
</comment>
<protein>
    <recommendedName>
        <fullName evidence="11">Aminopeptidase</fullName>
    </recommendedName>
</protein>
<dbReference type="GO" id="GO:0006508">
    <property type="term" value="P:proteolysis"/>
    <property type="evidence" value="ECO:0007669"/>
    <property type="project" value="UniProtKB-KW"/>
</dbReference>
<dbReference type="InterPro" id="IPR052170">
    <property type="entry name" value="M29_Exopeptidase"/>
</dbReference>
<keyword evidence="9" id="KW-0482">Metalloprotease</keyword>
<dbReference type="PRINTS" id="PR00919">
    <property type="entry name" value="THERMOPTASE"/>
</dbReference>
<evidence type="ECO:0000256" key="6">
    <source>
        <dbReference type="ARBA" id="ARBA00022670"/>
    </source>
</evidence>
<keyword evidence="5" id="KW-0031">Aminopeptidase</keyword>
<evidence type="ECO:0000256" key="4">
    <source>
        <dbReference type="ARBA" id="ARBA00008236"/>
    </source>
</evidence>